<dbReference type="InterPro" id="IPR036503">
    <property type="entry name" value="Ald_Fedxn_OxRdtase_N_sf"/>
</dbReference>
<comment type="cofactor">
    <cofactor evidence="9">
        <name>tungstopterin</name>
        <dbReference type="ChEBI" id="CHEBI:30402"/>
    </cofactor>
</comment>
<evidence type="ECO:0000313" key="12">
    <source>
        <dbReference type="Proteomes" id="UP000324354"/>
    </source>
</evidence>
<proteinExistence type="inferred from homology"/>
<accession>A0A5C0XQP0</accession>
<keyword evidence="6" id="KW-0408">Iron</keyword>
<evidence type="ECO:0000256" key="8">
    <source>
        <dbReference type="ARBA" id="ARBA00023245"/>
    </source>
</evidence>
<evidence type="ECO:0000259" key="10">
    <source>
        <dbReference type="SMART" id="SM00790"/>
    </source>
</evidence>
<evidence type="ECO:0000256" key="4">
    <source>
        <dbReference type="ARBA" id="ARBA00022723"/>
    </source>
</evidence>
<dbReference type="GO" id="GO:0009055">
    <property type="term" value="F:electron transfer activity"/>
    <property type="evidence" value="ECO:0007669"/>
    <property type="project" value="InterPro"/>
</dbReference>
<dbReference type="AlphaFoldDB" id="A0A5C0XQP0"/>
<reference evidence="11 12" key="1">
    <citation type="submission" date="2017-08" db="EMBL/GenBank/DDBJ databases">
        <title>Resequencing and Reannotation of the genome of Pyrococcus furiosus type strain DSM3638.</title>
        <authorList>
            <person name="Reichelt R.M."/>
            <person name="Bunk B."/>
        </authorList>
    </citation>
    <scope>NUCLEOTIDE SEQUENCE [LARGE SCALE GENOMIC DNA]</scope>
    <source>
        <strain evidence="11 12">DSM 3638</strain>
    </source>
</reference>
<dbReference type="PANTHER" id="PTHR30038">
    <property type="entry name" value="ALDEHYDE FERREDOXIN OXIDOREDUCTASE"/>
    <property type="match status" value="1"/>
</dbReference>
<dbReference type="RefSeq" id="WP_011013103.1">
    <property type="nucleotide sequence ID" value="NC_003413.1"/>
</dbReference>
<dbReference type="Proteomes" id="UP000324354">
    <property type="component" value="Chromosome"/>
</dbReference>
<dbReference type="GO" id="GO:0051539">
    <property type="term" value="F:4 iron, 4 sulfur cluster binding"/>
    <property type="evidence" value="ECO:0007669"/>
    <property type="project" value="UniProtKB-KW"/>
</dbReference>
<keyword evidence="3" id="KW-0004">4Fe-4S</keyword>
<dbReference type="InterPro" id="IPR013984">
    <property type="entry name" value="Ald_Fedxn_OxRdtase_dom2"/>
</dbReference>
<comment type="similarity">
    <text evidence="2">Belongs to the AOR/FOR family.</text>
</comment>
<dbReference type="SUPFAM" id="SSF48310">
    <property type="entry name" value="Aldehyde ferredoxin oxidoreductase, C-terminal domains"/>
    <property type="match status" value="1"/>
</dbReference>
<evidence type="ECO:0000256" key="2">
    <source>
        <dbReference type="ARBA" id="ARBA00011032"/>
    </source>
</evidence>
<dbReference type="GO" id="GO:0016625">
    <property type="term" value="F:oxidoreductase activity, acting on the aldehyde or oxo group of donors, iron-sulfur protein as acceptor"/>
    <property type="evidence" value="ECO:0007669"/>
    <property type="project" value="InterPro"/>
</dbReference>
<keyword evidence="7" id="KW-0411">Iron-sulfur</keyword>
<evidence type="ECO:0000256" key="7">
    <source>
        <dbReference type="ARBA" id="ARBA00023014"/>
    </source>
</evidence>
<dbReference type="GeneID" id="13301219"/>
<dbReference type="Gene3D" id="1.10.599.10">
    <property type="entry name" value="Aldehyde Ferredoxin Oxidoreductase Protein, subunit A, domain 3"/>
    <property type="match status" value="1"/>
</dbReference>
<protein>
    <submittedName>
        <fullName evidence="11">Aldehyde ferredoxin oxidoreductase</fullName>
    </submittedName>
</protein>
<dbReference type="SUPFAM" id="SSF56228">
    <property type="entry name" value="Aldehyde ferredoxin oxidoreductase, N-terminal domain"/>
    <property type="match status" value="1"/>
</dbReference>
<dbReference type="GO" id="GO:0046872">
    <property type="term" value="F:metal ion binding"/>
    <property type="evidence" value="ECO:0007669"/>
    <property type="project" value="UniProtKB-KW"/>
</dbReference>
<keyword evidence="4" id="KW-0479">Metal-binding</keyword>
<gene>
    <name evidence="11" type="ORF">PFDSM3638_09875</name>
</gene>
<dbReference type="EMBL" id="CP023154">
    <property type="protein sequence ID" value="QEK79556.1"/>
    <property type="molecule type" value="Genomic_DNA"/>
</dbReference>
<dbReference type="SMART" id="SM00790">
    <property type="entry name" value="AFOR_N"/>
    <property type="match status" value="1"/>
</dbReference>
<keyword evidence="5" id="KW-0560">Oxidoreductase</keyword>
<name>A0A5C0XQP0_PYRFU</name>
<dbReference type="InterPro" id="IPR013985">
    <property type="entry name" value="Ald_Fedxn_OxRdtase_dom3"/>
</dbReference>
<organism evidence="11 12">
    <name type="scientific">Pyrococcus furiosus (strain ATCC 43587 / DSM 3638 / JCM 8422 / Vc1)</name>
    <dbReference type="NCBI Taxonomy" id="186497"/>
    <lineage>
        <taxon>Archaea</taxon>
        <taxon>Methanobacteriati</taxon>
        <taxon>Methanobacteriota</taxon>
        <taxon>Thermococci</taxon>
        <taxon>Thermococcales</taxon>
        <taxon>Thermococcaceae</taxon>
        <taxon>Pyrococcus</taxon>
    </lineage>
</organism>
<evidence type="ECO:0000313" key="11">
    <source>
        <dbReference type="EMBL" id="QEK79556.1"/>
    </source>
</evidence>
<evidence type="ECO:0000256" key="9">
    <source>
        <dbReference type="ARBA" id="ARBA00049934"/>
    </source>
</evidence>
<dbReference type="OrthoDB" id="30771at2157"/>
<dbReference type="InterPro" id="IPR051919">
    <property type="entry name" value="W-dependent_AOR"/>
</dbReference>
<evidence type="ECO:0000256" key="6">
    <source>
        <dbReference type="ARBA" id="ARBA00023004"/>
    </source>
</evidence>
<dbReference type="SMR" id="A0A5C0XQP0"/>
<dbReference type="Pfam" id="PF02730">
    <property type="entry name" value="AFOR_N"/>
    <property type="match status" value="1"/>
</dbReference>
<dbReference type="Gene3D" id="3.60.9.10">
    <property type="entry name" value="Aldehyde ferredoxin oxidoreductase, N-terminal domain"/>
    <property type="match status" value="1"/>
</dbReference>
<dbReference type="InterPro" id="IPR013983">
    <property type="entry name" value="Ald_Fedxn_OxRdtase_N"/>
</dbReference>
<evidence type="ECO:0000256" key="1">
    <source>
        <dbReference type="ARBA" id="ARBA00001966"/>
    </source>
</evidence>
<evidence type="ECO:0000256" key="3">
    <source>
        <dbReference type="ARBA" id="ARBA00022485"/>
    </source>
</evidence>
<feature type="domain" description="Aldehyde ferredoxin oxidoreductase N-terminal" evidence="10">
    <location>
        <begin position="4"/>
        <end position="203"/>
    </location>
</feature>
<dbReference type="Gene3D" id="1.10.569.10">
    <property type="entry name" value="Aldehyde Ferredoxin Oxidoreductase Protein, subunit A, domain 2"/>
    <property type="match status" value="1"/>
</dbReference>
<dbReference type="InterPro" id="IPR036021">
    <property type="entry name" value="Tungsten_al_ferr_oxy-like_C"/>
</dbReference>
<dbReference type="InterPro" id="IPR001203">
    <property type="entry name" value="OxRdtase_Ald_Fedxn_C"/>
</dbReference>
<dbReference type="GeneID" id="41713783"/>
<sequence>MFGYKGKIARVNLTTGKVKYEDLPEEIIRKFIGGKGLGYYIIYKEVPPGTDPLSPANKFVFATGGLTGLVPGGSKVIAVSKSPTTRLITDSSGGDAFGPKLKGHFDALIIEGRSEEPVYLYIHDGKVEINPAEHLWGKGTYEVAKEIWKDHPSASIAMIGPAGEKMSRMANVVYDTERASGRGGLGAVLGSKRVKAIVVEPGERPKVAHTEEFQQLWSEFYKKFSTDPKYADTRKYGTTTALLWAAEVGMGSAYNFSKPHIPEELAKKLSGLEIERYEIEPEWYIHGKSCPIKCSMYMEIEYKGKKIRVKPEYESLGMLGAATGVFDLPAVSYFIWLVNNYGLDSIATGNTIAWFLELVERGLITEEEIGFPVKGFGDAEAVERLIHLIAERKGIGAVLADGVKRACERLGRGCEFAVHVKGLESPAWDPRGRRTYALSYATADIGASHLRGWPSPHQLPNDGPAKELVPSLIEDRDYMYIINMLGVCKFVPYTLDDLAKLYSLATGEEWSVEKLRRVAQAVESMARIYNALEWITPPLDDTIPPRWWEPEKDGPAKGNAAFIDYNDFLEARREFYRLRGWDEELGVPLPETMEKLGYPEFKEDAKRALEVVKRRMLNTALS</sequence>
<dbReference type="Pfam" id="PF01314">
    <property type="entry name" value="AFOR_C"/>
    <property type="match status" value="1"/>
</dbReference>
<keyword evidence="8" id="KW-0826">Tungsten</keyword>
<evidence type="ECO:0000256" key="5">
    <source>
        <dbReference type="ARBA" id="ARBA00023002"/>
    </source>
</evidence>
<comment type="cofactor">
    <cofactor evidence="1">
        <name>[4Fe-4S] cluster</name>
        <dbReference type="ChEBI" id="CHEBI:49883"/>
    </cofactor>
</comment>
<dbReference type="PANTHER" id="PTHR30038:SF0">
    <property type="entry name" value="TUNGSTEN-CONTAINING ALDEHYDE FERREDOXIN OXIDOREDUCTASE"/>
    <property type="match status" value="1"/>
</dbReference>